<evidence type="ECO:0000313" key="3">
    <source>
        <dbReference type="Proteomes" id="UP000655589"/>
    </source>
</evidence>
<proteinExistence type="predicted"/>
<sequence>MHYIESAELVRVAVPSDAAARAHLVRRLDTLATLDHPHLVPLIAISPNGPDNLDVRLSRTGAVDLPTAVGSRGPLTPAEASGVTVAVAQALAALHGVGLVHGGVRPTDVLLRSDGSAVLRPRVTLPEHSDDPVDVTSLATLIESVLGFPGPSMHAKADEALRSVLARARAEDPRDRPEPGTLAALVHDAVPPEPVRLPHGSSLVSAAISGPVPVAGHVPLGAQTPSSAWRSAARTLTGSFAAVDGRAWAATARRRARMPLRGRSGAAAVSGRPEPRTTPVTLVATGMIAAGVVAGITAGVMALPQVFGGDGTAVAAAEPSPAAATPRWGGGISPVANAKDPAGAAIELTERRLALLAGAVSDPKTINVEGSPAYQADAKTMEELKKAGAQVVGASAEVLRTELVTVGPGAADALQDVEPASLTRTSEGDATPEAEAGSKEPVQAVVRIEYTISAHLQVSRDGETAVPASQETAELVLVWTPGGWRVSEVR</sequence>
<name>A0A8H9GQ56_9MICO</name>
<dbReference type="SUPFAM" id="SSF56112">
    <property type="entry name" value="Protein kinase-like (PK-like)"/>
    <property type="match status" value="1"/>
</dbReference>
<reference evidence="2" key="1">
    <citation type="journal article" date="2014" name="Int. J. Syst. Evol. Microbiol.">
        <title>Complete genome sequence of Corynebacterium casei LMG S-19264T (=DSM 44701T), isolated from a smear-ripened cheese.</title>
        <authorList>
            <consortium name="US DOE Joint Genome Institute (JGI-PGF)"/>
            <person name="Walter F."/>
            <person name="Albersmeier A."/>
            <person name="Kalinowski J."/>
            <person name="Ruckert C."/>
        </authorList>
    </citation>
    <scope>NUCLEOTIDE SEQUENCE</scope>
    <source>
        <strain evidence="2">JCM 3051</strain>
    </source>
</reference>
<dbReference type="Gene3D" id="1.10.510.10">
    <property type="entry name" value="Transferase(Phosphotransferase) domain 1"/>
    <property type="match status" value="1"/>
</dbReference>
<dbReference type="InterPro" id="IPR011009">
    <property type="entry name" value="Kinase-like_dom_sf"/>
</dbReference>
<accession>A0A8H9GQ56</accession>
<evidence type="ECO:0008006" key="4">
    <source>
        <dbReference type="Google" id="ProtNLM"/>
    </source>
</evidence>
<evidence type="ECO:0000256" key="1">
    <source>
        <dbReference type="SAM" id="MobiDB-lite"/>
    </source>
</evidence>
<dbReference type="RefSeq" id="WP_171106297.1">
    <property type="nucleotide sequence ID" value="NZ_BMPT01000017.1"/>
</dbReference>
<dbReference type="AlphaFoldDB" id="A0A8H9GQ56"/>
<organism evidence="2 3">
    <name type="scientific">Promicromonospora citrea</name>
    <dbReference type="NCBI Taxonomy" id="43677"/>
    <lineage>
        <taxon>Bacteria</taxon>
        <taxon>Bacillati</taxon>
        <taxon>Actinomycetota</taxon>
        <taxon>Actinomycetes</taxon>
        <taxon>Micrococcales</taxon>
        <taxon>Promicromonosporaceae</taxon>
        <taxon>Promicromonospora</taxon>
    </lineage>
</organism>
<dbReference type="Proteomes" id="UP000655589">
    <property type="component" value="Unassembled WGS sequence"/>
</dbReference>
<dbReference type="EMBL" id="BMPT01000017">
    <property type="protein sequence ID" value="GGM37118.1"/>
    <property type="molecule type" value="Genomic_DNA"/>
</dbReference>
<gene>
    <name evidence="2" type="ORF">GCM10010102_35740</name>
</gene>
<reference evidence="2" key="2">
    <citation type="submission" date="2020-09" db="EMBL/GenBank/DDBJ databases">
        <authorList>
            <person name="Sun Q."/>
            <person name="Ohkuma M."/>
        </authorList>
    </citation>
    <scope>NUCLEOTIDE SEQUENCE</scope>
    <source>
        <strain evidence="2">JCM 3051</strain>
    </source>
</reference>
<comment type="caution">
    <text evidence="2">The sequence shown here is derived from an EMBL/GenBank/DDBJ whole genome shotgun (WGS) entry which is preliminary data.</text>
</comment>
<feature type="region of interest" description="Disordered" evidence="1">
    <location>
        <begin position="420"/>
        <end position="440"/>
    </location>
</feature>
<keyword evidence="3" id="KW-1185">Reference proteome</keyword>
<protein>
    <recommendedName>
        <fullName evidence="4">Protein kinase domain-containing protein</fullName>
    </recommendedName>
</protein>
<evidence type="ECO:0000313" key="2">
    <source>
        <dbReference type="EMBL" id="GGM37118.1"/>
    </source>
</evidence>